<evidence type="ECO:0000313" key="7">
    <source>
        <dbReference type="EMBL" id="SDM25077.1"/>
    </source>
</evidence>
<dbReference type="EMBL" id="FNHQ01000003">
    <property type="protein sequence ID" value="SDM25077.1"/>
    <property type="molecule type" value="Genomic_DNA"/>
</dbReference>
<keyword evidence="4 5" id="KW-0012">Acyltransferase</keyword>
<evidence type="ECO:0000256" key="1">
    <source>
        <dbReference type="ARBA" id="ARBA00007274"/>
    </source>
</evidence>
<dbReference type="AlphaFoldDB" id="A0A1G9RQ45"/>
<dbReference type="PANTHER" id="PTHR43017:SF1">
    <property type="entry name" value="ACETYLTRANSFERASE YJL218W-RELATED"/>
    <property type="match status" value="1"/>
</dbReference>
<dbReference type="OrthoDB" id="9801697at2"/>
<dbReference type="PANTHER" id="PTHR43017">
    <property type="entry name" value="GALACTOSIDE O-ACETYLTRANSFERASE"/>
    <property type="match status" value="1"/>
</dbReference>
<evidence type="ECO:0000256" key="4">
    <source>
        <dbReference type="ARBA" id="ARBA00023315"/>
    </source>
</evidence>
<feature type="domain" description="Maltose/galactoside acetyltransferase" evidence="6">
    <location>
        <begin position="4"/>
        <end position="57"/>
    </location>
</feature>
<dbReference type="InterPro" id="IPR018357">
    <property type="entry name" value="Hexapep_transf_CS"/>
</dbReference>
<gene>
    <name evidence="7" type="ORF">SAMN05660299_00527</name>
</gene>
<reference evidence="7 8" key="1">
    <citation type="submission" date="2016-10" db="EMBL/GenBank/DDBJ databases">
        <authorList>
            <person name="de Groot N.N."/>
        </authorList>
    </citation>
    <scope>NUCLEOTIDE SEQUENCE [LARGE SCALE GENOMIC DNA]</scope>
    <source>
        <strain evidence="7 8">DSM 16981</strain>
    </source>
</reference>
<protein>
    <recommendedName>
        <fullName evidence="5">Acetyltransferase</fullName>
        <ecNumber evidence="5">2.3.1.-</ecNumber>
    </recommendedName>
</protein>
<dbReference type="Proteomes" id="UP000199309">
    <property type="component" value="Unassembled WGS sequence"/>
</dbReference>
<evidence type="ECO:0000313" key="8">
    <source>
        <dbReference type="Proteomes" id="UP000199309"/>
    </source>
</evidence>
<dbReference type="Gene3D" id="2.160.10.10">
    <property type="entry name" value="Hexapeptide repeat proteins"/>
    <property type="match status" value="1"/>
</dbReference>
<proteinExistence type="inferred from homology"/>
<dbReference type="SUPFAM" id="SSF51161">
    <property type="entry name" value="Trimeric LpxA-like enzymes"/>
    <property type="match status" value="1"/>
</dbReference>
<keyword evidence="3" id="KW-0677">Repeat</keyword>
<keyword evidence="8" id="KW-1185">Reference proteome</keyword>
<name>A0A1G9RQ45_9FIRM</name>
<dbReference type="RefSeq" id="WP_091647912.1">
    <property type="nucleotide sequence ID" value="NZ_FNHQ01000003.1"/>
</dbReference>
<evidence type="ECO:0000256" key="3">
    <source>
        <dbReference type="ARBA" id="ARBA00022737"/>
    </source>
</evidence>
<sequence length="215" mass="24049">MKEEEKIFAGYIFNNRTKELVDIKHKAHDACKRYNAMDESDPLRPSVVKEFIGDIGNTYYFQGPMQFNYGCHTFIGENFFANFNLTIMDDGCIYIGNNVCFGPNVSLMATNHPLIAQERLGLDKDGTMTMAEYADSIHIGDNVWLACNVVVLGGVHIGNNVVIGAGSVVTKDIPEGYLAFGNPCRPYRKITAADTKAHLILEEDRDYFAHNLCHK</sequence>
<dbReference type="InterPro" id="IPR011004">
    <property type="entry name" value="Trimer_LpxA-like_sf"/>
</dbReference>
<evidence type="ECO:0000256" key="2">
    <source>
        <dbReference type="ARBA" id="ARBA00022679"/>
    </source>
</evidence>
<dbReference type="Pfam" id="PF12464">
    <property type="entry name" value="Mac"/>
    <property type="match status" value="1"/>
</dbReference>
<dbReference type="InterPro" id="IPR039369">
    <property type="entry name" value="LacA-like"/>
</dbReference>
<dbReference type="SMART" id="SM01266">
    <property type="entry name" value="Mac"/>
    <property type="match status" value="1"/>
</dbReference>
<evidence type="ECO:0000259" key="6">
    <source>
        <dbReference type="SMART" id="SM01266"/>
    </source>
</evidence>
<dbReference type="EC" id="2.3.1.-" evidence="5"/>
<organism evidence="7 8">
    <name type="scientific">Megasphaera paucivorans</name>
    <dbReference type="NCBI Taxonomy" id="349095"/>
    <lineage>
        <taxon>Bacteria</taxon>
        <taxon>Bacillati</taxon>
        <taxon>Bacillota</taxon>
        <taxon>Negativicutes</taxon>
        <taxon>Veillonellales</taxon>
        <taxon>Veillonellaceae</taxon>
        <taxon>Megasphaera</taxon>
    </lineage>
</organism>
<dbReference type="Pfam" id="PF00132">
    <property type="entry name" value="Hexapep"/>
    <property type="match status" value="1"/>
</dbReference>
<keyword evidence="2 5" id="KW-0808">Transferase</keyword>
<dbReference type="PROSITE" id="PS00101">
    <property type="entry name" value="HEXAPEP_TRANSFERASES"/>
    <property type="match status" value="1"/>
</dbReference>
<dbReference type="STRING" id="349095.SAMN05660299_00527"/>
<accession>A0A1G9RQ45</accession>
<dbReference type="CDD" id="cd03357">
    <property type="entry name" value="LbH_MAT_GAT"/>
    <property type="match status" value="1"/>
</dbReference>
<dbReference type="InterPro" id="IPR001451">
    <property type="entry name" value="Hexapep"/>
</dbReference>
<dbReference type="InterPro" id="IPR024688">
    <property type="entry name" value="Mac_dom"/>
</dbReference>
<comment type="similarity">
    <text evidence="1 5">Belongs to the transferase hexapeptide repeat family.</text>
</comment>
<dbReference type="GO" id="GO:0008870">
    <property type="term" value="F:galactoside O-acetyltransferase activity"/>
    <property type="evidence" value="ECO:0007669"/>
    <property type="project" value="TreeGrafter"/>
</dbReference>
<evidence type="ECO:0000256" key="5">
    <source>
        <dbReference type="RuleBase" id="RU367021"/>
    </source>
</evidence>